<evidence type="ECO:0000256" key="6">
    <source>
        <dbReference type="ARBA" id="ARBA00022989"/>
    </source>
</evidence>
<evidence type="ECO:0000256" key="1">
    <source>
        <dbReference type="ARBA" id="ARBA00004141"/>
    </source>
</evidence>
<comment type="similarity">
    <text evidence="2 13">Belongs to the amiloride-sensitive sodium channel (TC 1.A.6) family.</text>
</comment>
<keyword evidence="6 14" id="KW-1133">Transmembrane helix</keyword>
<dbReference type="PANTHER" id="PTHR11690:SF267">
    <property type="entry name" value="DEGENERIN MEC-10"/>
    <property type="match status" value="1"/>
</dbReference>
<dbReference type="Proteomes" id="UP000614601">
    <property type="component" value="Unassembled WGS sequence"/>
</dbReference>
<keyword evidence="12 13" id="KW-0407">Ion channel</keyword>
<evidence type="ECO:0000256" key="8">
    <source>
        <dbReference type="ARBA" id="ARBA00023065"/>
    </source>
</evidence>
<evidence type="ECO:0000256" key="7">
    <source>
        <dbReference type="ARBA" id="ARBA00023053"/>
    </source>
</evidence>
<dbReference type="Gene3D" id="2.60.470.10">
    <property type="entry name" value="Acid-sensing ion channels like domains"/>
    <property type="match status" value="1"/>
</dbReference>
<keyword evidence="4 13" id="KW-0894">Sodium channel</keyword>
<dbReference type="InterPro" id="IPR004726">
    <property type="entry name" value="Deg-1"/>
</dbReference>
<dbReference type="NCBIfam" id="TIGR00867">
    <property type="entry name" value="deg-1"/>
    <property type="match status" value="1"/>
</dbReference>
<comment type="subcellular location">
    <subcellularLocation>
        <location evidence="1">Membrane</location>
        <topology evidence="1">Multi-pass membrane protein</topology>
    </subcellularLocation>
</comment>
<evidence type="ECO:0000313" key="16">
    <source>
        <dbReference type="Proteomes" id="UP000614601"/>
    </source>
</evidence>
<keyword evidence="16" id="KW-1185">Reference proteome</keyword>
<reference evidence="15" key="1">
    <citation type="submission" date="2020-09" db="EMBL/GenBank/DDBJ databases">
        <authorList>
            <person name="Kikuchi T."/>
        </authorList>
    </citation>
    <scope>NUCLEOTIDE SEQUENCE</scope>
    <source>
        <strain evidence="15">SH1</strain>
    </source>
</reference>
<keyword evidence="7" id="KW-0915">Sodium</keyword>
<evidence type="ECO:0000313" key="15">
    <source>
        <dbReference type="EMBL" id="CAD5216048.1"/>
    </source>
</evidence>
<dbReference type="EMBL" id="CAJFDH010000003">
    <property type="protein sequence ID" value="CAD5216048.1"/>
    <property type="molecule type" value="Genomic_DNA"/>
</dbReference>
<dbReference type="GO" id="GO:0005886">
    <property type="term" value="C:plasma membrane"/>
    <property type="evidence" value="ECO:0007669"/>
    <property type="project" value="TreeGrafter"/>
</dbReference>
<protein>
    <submittedName>
        <fullName evidence="15">Uncharacterized protein</fullName>
    </submittedName>
</protein>
<evidence type="ECO:0000256" key="12">
    <source>
        <dbReference type="ARBA" id="ARBA00023303"/>
    </source>
</evidence>
<evidence type="ECO:0000256" key="14">
    <source>
        <dbReference type="SAM" id="Phobius"/>
    </source>
</evidence>
<proteinExistence type="inferred from homology"/>
<evidence type="ECO:0000256" key="5">
    <source>
        <dbReference type="ARBA" id="ARBA00022692"/>
    </source>
</evidence>
<dbReference type="PANTHER" id="PTHR11690">
    <property type="entry name" value="AMILORIDE-SENSITIVE SODIUM CHANNEL-RELATED"/>
    <property type="match status" value="1"/>
</dbReference>
<evidence type="ECO:0000256" key="11">
    <source>
        <dbReference type="ARBA" id="ARBA00023201"/>
    </source>
</evidence>
<comment type="caution">
    <text evidence="15">The sequence shown here is derived from an EMBL/GenBank/DDBJ whole genome shotgun (WGS) entry which is preliminary data.</text>
</comment>
<keyword evidence="3 13" id="KW-0813">Transport</keyword>
<dbReference type="Proteomes" id="UP000783686">
    <property type="component" value="Unassembled WGS sequence"/>
</dbReference>
<evidence type="ECO:0000256" key="13">
    <source>
        <dbReference type="RuleBase" id="RU000679"/>
    </source>
</evidence>
<organism evidence="15 16">
    <name type="scientific">Bursaphelenchus okinawaensis</name>
    <dbReference type="NCBI Taxonomy" id="465554"/>
    <lineage>
        <taxon>Eukaryota</taxon>
        <taxon>Metazoa</taxon>
        <taxon>Ecdysozoa</taxon>
        <taxon>Nematoda</taxon>
        <taxon>Chromadorea</taxon>
        <taxon>Rhabditida</taxon>
        <taxon>Tylenchina</taxon>
        <taxon>Tylenchomorpha</taxon>
        <taxon>Aphelenchoidea</taxon>
        <taxon>Aphelenchoididae</taxon>
        <taxon>Bursaphelenchus</taxon>
    </lineage>
</organism>
<accession>A0A811KJV5</accession>
<evidence type="ECO:0000256" key="9">
    <source>
        <dbReference type="ARBA" id="ARBA00023136"/>
    </source>
</evidence>
<feature type="transmembrane region" description="Helical" evidence="14">
    <location>
        <begin position="90"/>
        <end position="110"/>
    </location>
</feature>
<keyword evidence="10" id="KW-0325">Glycoprotein</keyword>
<dbReference type="AlphaFoldDB" id="A0A811KJV5"/>
<feature type="transmembrane region" description="Helical" evidence="14">
    <location>
        <begin position="642"/>
        <end position="668"/>
    </location>
</feature>
<keyword evidence="8 13" id="KW-0406">Ion transport</keyword>
<dbReference type="EMBL" id="CAJFCW020000003">
    <property type="protein sequence ID" value="CAG9105219.1"/>
    <property type="molecule type" value="Genomic_DNA"/>
</dbReference>
<dbReference type="OrthoDB" id="5874059at2759"/>
<dbReference type="FunFam" id="1.10.287.770:FF:000001">
    <property type="entry name" value="Acid-sensing ion channel subunit 1"/>
    <property type="match status" value="1"/>
</dbReference>
<keyword evidence="11 13" id="KW-0739">Sodium transport</keyword>
<keyword evidence="5 13" id="KW-0812">Transmembrane</keyword>
<evidence type="ECO:0000256" key="2">
    <source>
        <dbReference type="ARBA" id="ARBA00007193"/>
    </source>
</evidence>
<sequence>MRSNKPLASEIDTVRIAAYCNEHPFACYSNQKDQNIQCDIIVEDSRYLKDPYSLPLRDRLSWHLKQFCDKTSSHGVPWILGAPNGIYRTIWGFLLLFCLVMFVLQANSVIAKYSRNEKITSIELKFETAPFPAITLCNLNPYKESLLKDVEAIKKILEVYHNVLDQAGKTNREKKPSVSKPKRFLDSVMNSEVKRQKREEHHGFEAAFSKCDCEENEGVLECEPSVKDEPLSSADKCMCAFDRQTEDAWPCYPRKHWNPETCGFCDETGHCHLKPKEGSPSEKKKCLCQNIEPFCMPFTPEEDVLKLWEYYGQVPSGGVDEEAIIEALGFKNMTDEVAIVTKARENIIFAMAELSEKQREALSIQKHQLIHKCSFNGQACDIDRDFISAADPTFGNCFVFNHNRSDTKVSVRAGANYGLRVLVFVNTTEYLPTTEAVGVRLTIHDADEYPFPETSGYSAPTGYISSFGVQLARISRLPEPYGKCVPDGVDQKYIYQGYKYSLEGCYRTCFQDEAVARCGCGDPRFPVINASHCQVFDPEARKCLERIAHEASVMDPEAMKCTCDQPCEQPSYQLSYSCANWPSTSLNISVGKCNLPPGECNEYYAENGAMVEVFYEALNYEVLSETEAYGLVKMMADFGGQLGLWSGVSVMTCCEFFFLVMEVMFMLLDHHRRVVHKKLTVRRLRGDWDF</sequence>
<gene>
    <name evidence="15" type="ORF">BOKJ2_LOCUS6398</name>
</gene>
<evidence type="ECO:0000256" key="10">
    <source>
        <dbReference type="ARBA" id="ARBA00023180"/>
    </source>
</evidence>
<evidence type="ECO:0000256" key="3">
    <source>
        <dbReference type="ARBA" id="ARBA00022448"/>
    </source>
</evidence>
<evidence type="ECO:0000256" key="4">
    <source>
        <dbReference type="ARBA" id="ARBA00022461"/>
    </source>
</evidence>
<name>A0A811KJV5_9BILA</name>
<dbReference type="GO" id="GO:0015280">
    <property type="term" value="F:ligand-gated sodium channel activity"/>
    <property type="evidence" value="ECO:0007669"/>
    <property type="project" value="TreeGrafter"/>
</dbReference>
<dbReference type="InterPro" id="IPR001873">
    <property type="entry name" value="ENaC"/>
</dbReference>
<dbReference type="Pfam" id="PF00858">
    <property type="entry name" value="ASC"/>
    <property type="match status" value="1"/>
</dbReference>
<keyword evidence="9 14" id="KW-0472">Membrane</keyword>
<dbReference type="PRINTS" id="PR01078">
    <property type="entry name" value="AMINACHANNEL"/>
</dbReference>
<dbReference type="Gene3D" id="1.10.287.770">
    <property type="entry name" value="YojJ-like"/>
    <property type="match status" value="1"/>
</dbReference>